<name>A0A7W2EMB2_9BURK</name>
<dbReference type="Pfam" id="PF06980">
    <property type="entry name" value="DUF1302"/>
    <property type="match status" value="1"/>
</dbReference>
<reference evidence="2 3" key="1">
    <citation type="submission" date="2020-07" db="EMBL/GenBank/DDBJ databases">
        <title>Novel species isolated from subtropical streams in China.</title>
        <authorList>
            <person name="Lu H."/>
        </authorList>
    </citation>
    <scope>NUCLEOTIDE SEQUENCE [LARGE SCALE GENOMIC DNA]</scope>
    <source>
        <strain evidence="2 3">FT3S</strain>
    </source>
</reference>
<feature type="signal peptide" evidence="1">
    <location>
        <begin position="1"/>
        <end position="29"/>
    </location>
</feature>
<feature type="chain" id="PRO_5030702599" evidence="1">
    <location>
        <begin position="30"/>
        <end position="649"/>
    </location>
</feature>
<protein>
    <submittedName>
        <fullName evidence="2">DUF1302 domain-containing protein</fullName>
    </submittedName>
</protein>
<accession>A0A7W2EMB2</accession>
<proteinExistence type="predicted"/>
<dbReference type="RefSeq" id="WP_182220715.1">
    <property type="nucleotide sequence ID" value="NZ_JACEZS010000034.1"/>
</dbReference>
<evidence type="ECO:0000313" key="2">
    <source>
        <dbReference type="EMBL" id="MBA5608557.1"/>
    </source>
</evidence>
<organism evidence="2 3">
    <name type="scientific">Rugamonas fusca</name>
    <dbReference type="NCBI Taxonomy" id="2758568"/>
    <lineage>
        <taxon>Bacteria</taxon>
        <taxon>Pseudomonadati</taxon>
        <taxon>Pseudomonadota</taxon>
        <taxon>Betaproteobacteria</taxon>
        <taxon>Burkholderiales</taxon>
        <taxon>Oxalobacteraceae</taxon>
        <taxon>Telluria group</taxon>
        <taxon>Rugamonas</taxon>
    </lineage>
</organism>
<evidence type="ECO:0000313" key="3">
    <source>
        <dbReference type="Proteomes" id="UP000566711"/>
    </source>
</evidence>
<dbReference type="AlphaFoldDB" id="A0A7W2EMB2"/>
<comment type="caution">
    <text evidence="2">The sequence shown here is derived from an EMBL/GenBank/DDBJ whole genome shotgun (WGS) entry which is preliminary data.</text>
</comment>
<dbReference type="EMBL" id="JACEZS010000034">
    <property type="protein sequence ID" value="MBA5608557.1"/>
    <property type="molecule type" value="Genomic_DNA"/>
</dbReference>
<sequence>MKHTQQKQAYALRATAVAAALCAMGAAGAVELETGNPDLSIRFDNTIKYNYANRLSKQNPNILKSVNSDDGDRNFDQGTVSNRIDLLSEFDFVYKKRMGFRVSAAGWADGAYAHLDNGNVASSNHVGADGKPALGLSDYARRYHKGPSGEVLDAFVFAGFDIGDMPVNVKLGQHTLYWGESLLSVIHGVNYGQSAVDLIKGFSVPNTDAKELFLPRQAISAQFSPTTELSFAAQYFFNWKPARLPEAGSFLGFYDYAFQGGETFNLSALGLPAAVREKDREPDHKGDFGLAARWSPEWLDGTLGFYGRRTADLLPQANLRLAGLPSALFGKNSPLVAANAQKAAAAVIAAGGTPAAAQAAAQQAGAATALAVGNATCTAAIPGALAAGGNCLFYPSTLGTTSRYQLEYAGGIDVFGLSLSKNVAGVSVGADLSYRRDMPLMSSPALLMPVGTNPALVSSLNALTGSALVVTGAAQPGQGQVSGARGDTWHGVLNALGTTAATPLWDASSWIAELTWNRVAKVTEGAQFFKGRDSYVGADKVSKDYFGLALNFTPTWFQVMPGLDLTMPLNYSVGLSGNSAVQSGGNQHAGNYSFGLGFDLYQKYRFDVKYVDFFGPFVTDANGAITSSAGVTPLLKDRGFVALTFKTTF</sequence>
<keyword evidence="3" id="KW-1185">Reference proteome</keyword>
<dbReference type="InterPro" id="IPR010727">
    <property type="entry name" value="DUF1302"/>
</dbReference>
<evidence type="ECO:0000256" key="1">
    <source>
        <dbReference type="SAM" id="SignalP"/>
    </source>
</evidence>
<dbReference type="Proteomes" id="UP000566711">
    <property type="component" value="Unassembled WGS sequence"/>
</dbReference>
<keyword evidence="1" id="KW-0732">Signal</keyword>
<gene>
    <name evidence="2" type="ORF">H3H36_24735</name>
</gene>